<proteinExistence type="predicted"/>
<evidence type="ECO:0000313" key="3">
    <source>
        <dbReference type="Proteomes" id="UP000184109"/>
    </source>
</evidence>
<dbReference type="SUPFAM" id="SSF49265">
    <property type="entry name" value="Fibronectin type III"/>
    <property type="match status" value="1"/>
</dbReference>
<dbReference type="STRING" id="1195760.SAMN05444281_1380"/>
<dbReference type="InterPro" id="IPR013783">
    <property type="entry name" value="Ig-like_fold"/>
</dbReference>
<accession>A0A1M5UNY4</accession>
<organism evidence="2 3">
    <name type="scientific">Wenyingzhuangia marina</name>
    <dbReference type="NCBI Taxonomy" id="1195760"/>
    <lineage>
        <taxon>Bacteria</taxon>
        <taxon>Pseudomonadati</taxon>
        <taxon>Bacteroidota</taxon>
        <taxon>Flavobacteriia</taxon>
        <taxon>Flavobacteriales</taxon>
        <taxon>Flavobacteriaceae</taxon>
        <taxon>Wenyingzhuangia</taxon>
    </lineage>
</organism>
<sequence length="1200" mass="131814">MDINLDVAGNVTITPDQIDNGSYDDFDAQSSLTFSLDKTTFTCNDLGDNTVTLTVTDPDGLSDSCTAIVNISPFSGAFTAPNLEDIEAYCTYTATAPVMDYLCGTQITATTSDPITLTSSGTITWVFNNGSTTAESIQNITITTPTTPTNLSVTNITETTAIVNWDSVDNTDYIIEYRETGSSTWLETTSSQTNVTLMGLNNGEEYEVRVSLNVDSSCGSTTTSPAIFNTIAIQYCNDSNANINLNTNFYISNTNINSGEINQSTGNNSGPYQYFSGNSATVTAGGTISGTVTYQKSSTSNVGFIIWIDFNHDGDFEDAGEEVYSSLNTENTTTVAETFSNISIPNSAATGKTRIRFAMLQNQIPLNACNYSNNNGDIEDYDLYIEPRDTTPYESAMITQVYHTELGERWIEITNTGSTTIPTNTVIVALYKNTSGDQTGISPSETYIVNTSLVAGASTLIKSNTSSINVQPITPLDNNNVTDFDGADDIIAIVSETGSIAWENRFDVVSNIENNTSYVRNDDVLTYNNTYTTSEWTAFVNDNLDPYRDQENGGPERHPNAPLLSEVTMANTGKNIRLGEHYFGSTTRTSNAWSNGSPDRSRYVIINEDYEESSNPLKARKLSITGSNILTITDQPLIVSDNVNINQFANLRLAGTSQLIQTHTGTKQLTGTGKLLIDRNTTNPSIYRFSYFSSPVNSVGQTIFTLEDVLKDGTIPTSATSQIVNINFVSGEVYDGAPTSPITLADYWIYTYKNTESNEESYVQKRSNLYLQQTDGFTMKGTGAATEQNYTYAGMPKDGTITTNIAGEEHYLTGNPYPSALSAKKFLEDNENVLNGTLYFWEHVGEKNATGIYGHDYAGYVGGYATRNKTMGLAADQVATNNNENNGTPTLGNGTYTTPEAYIPVGQAFFVQGDADGGTLTFNNSQREYITEGTQSVFFKTAGKDITSMSAKTYKILPIIEHKNEENNLPIIKLGMNFKNADNKNLHRQIGVSFNQNNSFAYDPGYDSESYNEGDTDIYWKFPNDVKKYAIAGVQAINDDLEIPIDIVIGYNGEVKISIDEWQNIDRNVYLKDLNTEVTQLINGEVATLDLTEGTYTDRFVIAFKEGKALNINELNTYKIYSKYHVESNSINIQNDGDLKITEVALYSIVGQQTNSWSDFIDNKNINLNLSNNIAPNIYILKIYTDKGEISKKIFIKKKS</sequence>
<dbReference type="InterPro" id="IPR045474">
    <property type="entry name" value="GEVED"/>
</dbReference>
<dbReference type="Pfam" id="PF20009">
    <property type="entry name" value="GEVED"/>
    <property type="match status" value="1"/>
</dbReference>
<reference evidence="3" key="1">
    <citation type="submission" date="2016-11" db="EMBL/GenBank/DDBJ databases">
        <authorList>
            <person name="Varghese N."/>
            <person name="Submissions S."/>
        </authorList>
    </citation>
    <scope>NUCLEOTIDE SEQUENCE [LARGE SCALE GENOMIC DNA]</scope>
    <source>
        <strain evidence="3">DSM 100572</strain>
    </source>
</reference>
<keyword evidence="3" id="KW-1185">Reference proteome</keyword>
<name>A0A1M5UNY4_9FLAO</name>
<dbReference type="PROSITE" id="PS50853">
    <property type="entry name" value="FN3"/>
    <property type="match status" value="1"/>
</dbReference>
<dbReference type="Proteomes" id="UP000184109">
    <property type="component" value="Unassembled WGS sequence"/>
</dbReference>
<evidence type="ECO:0000259" key="1">
    <source>
        <dbReference type="PROSITE" id="PS50853"/>
    </source>
</evidence>
<dbReference type="Gene3D" id="2.60.40.10">
    <property type="entry name" value="Immunoglobulins"/>
    <property type="match status" value="1"/>
</dbReference>
<dbReference type="AlphaFoldDB" id="A0A1M5UNY4"/>
<dbReference type="EMBL" id="FQXQ01000002">
    <property type="protein sequence ID" value="SHH64568.1"/>
    <property type="molecule type" value="Genomic_DNA"/>
</dbReference>
<dbReference type="CDD" id="cd00063">
    <property type="entry name" value="FN3"/>
    <property type="match status" value="1"/>
</dbReference>
<dbReference type="InterPro" id="IPR003961">
    <property type="entry name" value="FN3_dom"/>
</dbReference>
<feature type="domain" description="Fibronectin type-III" evidence="1">
    <location>
        <begin position="147"/>
        <end position="233"/>
    </location>
</feature>
<dbReference type="SMART" id="SM00060">
    <property type="entry name" value="FN3"/>
    <property type="match status" value="1"/>
</dbReference>
<evidence type="ECO:0000313" key="2">
    <source>
        <dbReference type="EMBL" id="SHH64568.1"/>
    </source>
</evidence>
<gene>
    <name evidence="2" type="ORF">SAMN05444281_1380</name>
</gene>
<dbReference type="Pfam" id="PF00041">
    <property type="entry name" value="fn3"/>
    <property type="match status" value="1"/>
</dbReference>
<dbReference type="InterPro" id="IPR036116">
    <property type="entry name" value="FN3_sf"/>
</dbReference>
<protein>
    <submittedName>
        <fullName evidence="2">Fibronectin type III domain-containing protein</fullName>
    </submittedName>
</protein>